<name>A0A919N978_9ACTN</name>
<accession>A0A919N978</accession>
<gene>
    <name evidence="1" type="ORF">Asi03nite_43760</name>
</gene>
<organism evidence="1 2">
    <name type="scientific">Actinoplanes siamensis</name>
    <dbReference type="NCBI Taxonomy" id="1223317"/>
    <lineage>
        <taxon>Bacteria</taxon>
        <taxon>Bacillati</taxon>
        <taxon>Actinomycetota</taxon>
        <taxon>Actinomycetes</taxon>
        <taxon>Micromonosporales</taxon>
        <taxon>Micromonosporaceae</taxon>
        <taxon>Actinoplanes</taxon>
    </lineage>
</organism>
<reference evidence="1" key="1">
    <citation type="submission" date="2021-01" db="EMBL/GenBank/DDBJ databases">
        <title>Whole genome shotgun sequence of Actinoplanes siamensis NBRC 109076.</title>
        <authorList>
            <person name="Komaki H."/>
            <person name="Tamura T."/>
        </authorList>
    </citation>
    <scope>NUCLEOTIDE SEQUENCE</scope>
    <source>
        <strain evidence="1">NBRC 109076</strain>
    </source>
</reference>
<proteinExistence type="predicted"/>
<dbReference type="AlphaFoldDB" id="A0A919N978"/>
<dbReference type="Proteomes" id="UP000629619">
    <property type="component" value="Unassembled WGS sequence"/>
</dbReference>
<evidence type="ECO:0000313" key="2">
    <source>
        <dbReference type="Proteomes" id="UP000629619"/>
    </source>
</evidence>
<comment type="caution">
    <text evidence="1">The sequence shown here is derived from an EMBL/GenBank/DDBJ whole genome shotgun (WGS) entry which is preliminary data.</text>
</comment>
<keyword evidence="2" id="KW-1185">Reference proteome</keyword>
<sequence length="89" mass="9216">MSAARTAASAPSCMNQCYGTTLAAIGRTCYGSVFLSVAPGAAGGAVAVVVDDDPAVVHRLRKEGFPVRLADWVPHAGSLRDAQEREGRT</sequence>
<evidence type="ECO:0000313" key="1">
    <source>
        <dbReference type="EMBL" id="GIF06838.1"/>
    </source>
</evidence>
<protein>
    <submittedName>
        <fullName evidence="1">Uncharacterized protein</fullName>
    </submittedName>
</protein>
<dbReference type="EMBL" id="BOMW01000041">
    <property type="protein sequence ID" value="GIF06838.1"/>
    <property type="molecule type" value="Genomic_DNA"/>
</dbReference>